<evidence type="ECO:0000313" key="3">
    <source>
        <dbReference type="WBParaSite" id="nRc.2.0.1.t01445-RA"/>
    </source>
</evidence>
<accession>A0A915HIN3</accession>
<evidence type="ECO:0000313" key="2">
    <source>
        <dbReference type="Proteomes" id="UP000887565"/>
    </source>
</evidence>
<dbReference type="GO" id="GO:0005615">
    <property type="term" value="C:extracellular space"/>
    <property type="evidence" value="ECO:0007669"/>
    <property type="project" value="TreeGrafter"/>
</dbReference>
<dbReference type="Proteomes" id="UP000887565">
    <property type="component" value="Unplaced"/>
</dbReference>
<dbReference type="AlphaFoldDB" id="A0A915HIN3"/>
<dbReference type="GO" id="GO:0004601">
    <property type="term" value="F:peroxidase activity"/>
    <property type="evidence" value="ECO:0007669"/>
    <property type="project" value="UniProtKB-KW"/>
</dbReference>
<keyword evidence="1" id="KW-0575">Peroxidase</keyword>
<dbReference type="GO" id="GO:0020037">
    <property type="term" value="F:heme binding"/>
    <property type="evidence" value="ECO:0007669"/>
    <property type="project" value="InterPro"/>
</dbReference>
<dbReference type="PANTHER" id="PTHR11475:SF58">
    <property type="entry name" value="PEROXIDASIN"/>
    <property type="match status" value="1"/>
</dbReference>
<reference evidence="3" key="1">
    <citation type="submission" date="2022-11" db="UniProtKB">
        <authorList>
            <consortium name="WormBaseParasite"/>
        </authorList>
    </citation>
    <scope>IDENTIFICATION</scope>
</reference>
<organism evidence="2 3">
    <name type="scientific">Romanomermis culicivorax</name>
    <name type="common">Nematode worm</name>
    <dbReference type="NCBI Taxonomy" id="13658"/>
    <lineage>
        <taxon>Eukaryota</taxon>
        <taxon>Metazoa</taxon>
        <taxon>Ecdysozoa</taxon>
        <taxon>Nematoda</taxon>
        <taxon>Enoplea</taxon>
        <taxon>Dorylaimia</taxon>
        <taxon>Mermithida</taxon>
        <taxon>Mermithoidea</taxon>
        <taxon>Mermithidae</taxon>
        <taxon>Romanomermis</taxon>
    </lineage>
</organism>
<sequence length="166" mass="18290">MDARSDTSFAYGRDAGLAGYNDWRHFCGLSFASTFDGFAPEIEAQSVRDGLKLVYGRTEKVDLFVGGLLESPVGGGLVGPTVACLVADQFRRLREGDRFWYQNPGVFTPNQQVELERASLARVICDNGDDFRFTSREAFHLAGRSSVESCASLGHVNLDAWKETPE</sequence>
<evidence type="ECO:0000256" key="1">
    <source>
        <dbReference type="ARBA" id="ARBA00022559"/>
    </source>
</evidence>
<dbReference type="InterPro" id="IPR037120">
    <property type="entry name" value="Haem_peroxidase_sf_animal"/>
</dbReference>
<dbReference type="InterPro" id="IPR019791">
    <property type="entry name" value="Haem_peroxidase_animal"/>
</dbReference>
<name>A0A915HIN3_ROMCU</name>
<protein>
    <submittedName>
        <fullName evidence="3">Peroxidase</fullName>
    </submittedName>
</protein>
<dbReference type="WBParaSite" id="nRc.2.0.1.t01445-RA">
    <property type="protein sequence ID" value="nRc.2.0.1.t01445-RA"/>
    <property type="gene ID" value="nRc.2.0.1.g01445"/>
</dbReference>
<dbReference type="Gene3D" id="1.10.640.10">
    <property type="entry name" value="Haem peroxidase domain superfamily, animal type"/>
    <property type="match status" value="1"/>
</dbReference>
<dbReference type="PANTHER" id="PTHR11475">
    <property type="entry name" value="OXIDASE/PEROXIDASE"/>
    <property type="match status" value="1"/>
</dbReference>
<dbReference type="InterPro" id="IPR010255">
    <property type="entry name" value="Haem_peroxidase_sf"/>
</dbReference>
<keyword evidence="2" id="KW-1185">Reference proteome</keyword>
<dbReference type="Pfam" id="PF03098">
    <property type="entry name" value="An_peroxidase"/>
    <property type="match status" value="1"/>
</dbReference>
<dbReference type="OMA" id="TTWIENI"/>
<dbReference type="GO" id="GO:0006979">
    <property type="term" value="P:response to oxidative stress"/>
    <property type="evidence" value="ECO:0007669"/>
    <property type="project" value="InterPro"/>
</dbReference>
<proteinExistence type="predicted"/>
<keyword evidence="1" id="KW-0560">Oxidoreductase</keyword>
<dbReference type="SUPFAM" id="SSF48113">
    <property type="entry name" value="Heme-dependent peroxidases"/>
    <property type="match status" value="1"/>
</dbReference>
<dbReference type="PROSITE" id="PS50292">
    <property type="entry name" value="PEROXIDASE_3"/>
    <property type="match status" value="1"/>
</dbReference>